<dbReference type="SUPFAM" id="SSF51735">
    <property type="entry name" value="NAD(P)-binding Rossmann-fold domains"/>
    <property type="match status" value="1"/>
</dbReference>
<dbReference type="GO" id="GO:0050661">
    <property type="term" value="F:NADP binding"/>
    <property type="evidence" value="ECO:0007669"/>
    <property type="project" value="InterPro"/>
</dbReference>
<comment type="caution">
    <text evidence="3">The sequence shown here is derived from an EMBL/GenBank/DDBJ whole genome shotgun (WGS) entry which is preliminary data.</text>
</comment>
<dbReference type="InterPro" id="IPR029154">
    <property type="entry name" value="HIBADH-like_NADP-bd"/>
</dbReference>
<dbReference type="InterPro" id="IPR008927">
    <property type="entry name" value="6-PGluconate_DH-like_C_sf"/>
</dbReference>
<dbReference type="SUPFAM" id="SSF48179">
    <property type="entry name" value="6-phosphogluconate dehydrogenase C-terminal domain-like"/>
    <property type="match status" value="1"/>
</dbReference>
<dbReference type="AlphaFoldDB" id="A0A812I130"/>
<proteinExistence type="predicted"/>
<dbReference type="Proteomes" id="UP000604046">
    <property type="component" value="Unassembled WGS sequence"/>
</dbReference>
<organism evidence="3 4">
    <name type="scientific">Symbiodinium natans</name>
    <dbReference type="NCBI Taxonomy" id="878477"/>
    <lineage>
        <taxon>Eukaryota</taxon>
        <taxon>Sar</taxon>
        <taxon>Alveolata</taxon>
        <taxon>Dinophyceae</taxon>
        <taxon>Suessiales</taxon>
        <taxon>Symbiodiniaceae</taxon>
        <taxon>Symbiodinium</taxon>
    </lineage>
</organism>
<dbReference type="InterPro" id="IPR013328">
    <property type="entry name" value="6PGD_dom2"/>
</dbReference>
<protein>
    <submittedName>
        <fullName evidence="3">Hibadh protein</fullName>
    </submittedName>
</protein>
<dbReference type="GO" id="GO:0051287">
    <property type="term" value="F:NAD binding"/>
    <property type="evidence" value="ECO:0007669"/>
    <property type="project" value="InterPro"/>
</dbReference>
<feature type="domain" description="6-phosphogluconate dehydrogenase NADP-binding" evidence="1">
    <location>
        <begin position="15"/>
        <end position="153"/>
    </location>
</feature>
<dbReference type="InterPro" id="IPR006115">
    <property type="entry name" value="6PGDH_NADP-bd"/>
</dbReference>
<evidence type="ECO:0000313" key="3">
    <source>
        <dbReference type="EMBL" id="CAE6968773.1"/>
    </source>
</evidence>
<dbReference type="OrthoDB" id="21615at2759"/>
<dbReference type="PANTHER" id="PTHR43060">
    <property type="entry name" value="3-HYDROXYISOBUTYRATE DEHYDROGENASE-LIKE 1, MITOCHONDRIAL-RELATED"/>
    <property type="match status" value="1"/>
</dbReference>
<evidence type="ECO:0000313" key="4">
    <source>
        <dbReference type="Proteomes" id="UP000604046"/>
    </source>
</evidence>
<dbReference type="Gene3D" id="1.10.1040.10">
    <property type="entry name" value="N-(1-d-carboxylethyl)-l-norvaline Dehydrogenase, domain 2"/>
    <property type="match status" value="1"/>
</dbReference>
<evidence type="ECO:0000259" key="1">
    <source>
        <dbReference type="Pfam" id="PF03446"/>
    </source>
</evidence>
<accession>A0A812I130</accession>
<dbReference type="Gene3D" id="3.40.50.720">
    <property type="entry name" value="NAD(P)-binding Rossmann-like Domain"/>
    <property type="match status" value="1"/>
</dbReference>
<sequence>MASNLVSSLAAGKPQGSALLFDRVPAVARRTAEAGAGAAEVASSLPELAEGSDVVFLCLPEGAVVLDAVRTMAGSLREGSLVVDNSTTSPAVARQVAQELAERGVGFLDAPVTGAPARAAKGTLTAMVGGCARHLEAAQPFLEAFATQILHMGDVGNGQLAKALNNCLYNVSCAAMAEMLPFAQRSGLPLPAFVDAVSSGTGQSFGFNQWAPLVLQREFEAPKHGFPMGSAFKDLETLAVAAALVLSCPLTRDGEVRLKTEKDYGDVVAFLRGNHGVSVHPASIHTAEIRKDDFLRHLARFVGAEHDLFIVAIQGESQDGKLELCHGTVSEKVSCQEIMQLWRHRHTNWALPPASLFLLLDFCHSGAWAVCCAHLPREWGVFVQASCSEKGKTPDDYIKSFSQTWISTQLKGEIVFVMKLMSSCQFESLKLFEQAAQAIRGKGPRQESMEDQQEICQKALEALSEMVAIYDQTSLSDNVSAKVTRALGFWNEWKAKQAAGERQQALLSKAEEHLCQTLTHDSKCGYLEEFANDGIKLCRIQLENQLLSKMTASIS</sequence>
<dbReference type="PANTHER" id="PTHR43060:SF15">
    <property type="entry name" value="3-HYDROXYISOBUTYRATE DEHYDROGENASE-LIKE 1, MITOCHONDRIAL-RELATED"/>
    <property type="match status" value="1"/>
</dbReference>
<gene>
    <name evidence="3" type="primary">Hibadh</name>
    <name evidence="3" type="ORF">SNAT2548_LOCUS2369</name>
</gene>
<reference evidence="3" key="1">
    <citation type="submission" date="2021-02" db="EMBL/GenBank/DDBJ databases">
        <authorList>
            <person name="Dougan E. K."/>
            <person name="Rhodes N."/>
            <person name="Thang M."/>
            <person name="Chan C."/>
        </authorList>
    </citation>
    <scope>NUCLEOTIDE SEQUENCE</scope>
</reference>
<evidence type="ECO:0000259" key="2">
    <source>
        <dbReference type="Pfam" id="PF14833"/>
    </source>
</evidence>
<dbReference type="InterPro" id="IPR036291">
    <property type="entry name" value="NAD(P)-bd_dom_sf"/>
</dbReference>
<keyword evidence="4" id="KW-1185">Reference proteome</keyword>
<dbReference type="Pfam" id="PF14833">
    <property type="entry name" value="NAD_binding_11"/>
    <property type="match status" value="1"/>
</dbReference>
<name>A0A812I130_9DINO</name>
<dbReference type="EMBL" id="CAJNDS010000136">
    <property type="protein sequence ID" value="CAE6968773.1"/>
    <property type="molecule type" value="Genomic_DNA"/>
</dbReference>
<dbReference type="Pfam" id="PF03446">
    <property type="entry name" value="NAD_binding_2"/>
    <property type="match status" value="1"/>
</dbReference>
<feature type="domain" description="3-hydroxyisobutyrate dehydrogenase-like NAD-binding" evidence="2">
    <location>
        <begin position="156"/>
        <end position="251"/>
    </location>
</feature>